<dbReference type="InterPro" id="IPR009922">
    <property type="entry name" value="DUF1457"/>
</dbReference>
<reference evidence="1 2" key="1">
    <citation type="submission" date="2019-03" db="EMBL/GenBank/DDBJ databases">
        <title>Rhodobacteraceae bacterium SM1902, a new member of the family Rhodobacteraceae isolated from Yantai.</title>
        <authorList>
            <person name="Sun Y."/>
        </authorList>
    </citation>
    <scope>NUCLEOTIDE SEQUENCE [LARGE SCALE GENOMIC DNA]</scope>
    <source>
        <strain evidence="1 2">SM1902</strain>
    </source>
</reference>
<accession>A0A4R6AW42</accession>
<organism evidence="1 2">
    <name type="scientific">Meridianimarinicoccus aquatilis</name>
    <dbReference type="NCBI Taxonomy" id="2552766"/>
    <lineage>
        <taxon>Bacteria</taxon>
        <taxon>Pseudomonadati</taxon>
        <taxon>Pseudomonadota</taxon>
        <taxon>Alphaproteobacteria</taxon>
        <taxon>Rhodobacterales</taxon>
        <taxon>Paracoccaceae</taxon>
        <taxon>Meridianimarinicoccus</taxon>
    </lineage>
</organism>
<name>A0A4R6AW42_9RHOB</name>
<gene>
    <name evidence="1" type="ORF">E2L05_10170</name>
</gene>
<proteinExistence type="predicted"/>
<dbReference type="Proteomes" id="UP000294562">
    <property type="component" value="Unassembled WGS sequence"/>
</dbReference>
<comment type="caution">
    <text evidence="1">The sequence shown here is derived from an EMBL/GenBank/DDBJ whole genome shotgun (WGS) entry which is preliminary data.</text>
</comment>
<keyword evidence="2" id="KW-1185">Reference proteome</keyword>
<dbReference type="Pfam" id="PF07310">
    <property type="entry name" value="PAS_5"/>
    <property type="match status" value="1"/>
</dbReference>
<dbReference type="EMBL" id="SMZO01000019">
    <property type="protein sequence ID" value="TDL87962.1"/>
    <property type="molecule type" value="Genomic_DNA"/>
</dbReference>
<dbReference type="OrthoDB" id="8478628at2"/>
<sequence>MQTGETGCGSNKVVGLPMRALDMKHPAIAQVEAYWEALRGNRNVPLRSEIDPRGIDQALENAFILERIAPSVARFRLAGMHLNDLMGMEVRGMPVTSLFTGDSRTKLTDTLEHLFEEPAKVLLRLTGEHAAGRGKTSGEMLLLPLRSDLGDISRAIGCLVSDGRIGGKSPLRFNISGAEITPLSGVSRGTRSSNVYKAPDEVIAPAQAALQEEAKEYQVAPSNEDVDPNVAKRPAYLRLVHDNT</sequence>
<protein>
    <submittedName>
        <fullName evidence="1">PAS domain-containing protein</fullName>
    </submittedName>
</protein>
<dbReference type="AlphaFoldDB" id="A0A4R6AW42"/>
<evidence type="ECO:0000313" key="2">
    <source>
        <dbReference type="Proteomes" id="UP000294562"/>
    </source>
</evidence>
<evidence type="ECO:0000313" key="1">
    <source>
        <dbReference type="EMBL" id="TDL87962.1"/>
    </source>
</evidence>